<dbReference type="Gene3D" id="1.10.1040.10">
    <property type="entry name" value="N-(1-d-carboxylethyl)-l-norvaline Dehydrogenase, domain 2"/>
    <property type="match status" value="1"/>
</dbReference>
<gene>
    <name evidence="13" type="primary">panE_1</name>
    <name evidence="13" type="ORF">NCTC10698_01523</name>
</gene>
<keyword evidence="6 10" id="KW-0521">NADP</keyword>
<dbReference type="SUPFAM" id="SSF48179">
    <property type="entry name" value="6-phosphogluconate dehydrogenase C-terminal domain-like"/>
    <property type="match status" value="1"/>
</dbReference>
<evidence type="ECO:0000256" key="5">
    <source>
        <dbReference type="ARBA" id="ARBA00022655"/>
    </source>
</evidence>
<dbReference type="Gene3D" id="3.40.50.720">
    <property type="entry name" value="NAD(P)-binding Rossmann-like Domain"/>
    <property type="match status" value="1"/>
</dbReference>
<evidence type="ECO:0000256" key="1">
    <source>
        <dbReference type="ARBA" id="ARBA00004994"/>
    </source>
</evidence>
<dbReference type="Pfam" id="PF08546">
    <property type="entry name" value="ApbA_C"/>
    <property type="match status" value="1"/>
</dbReference>
<dbReference type="InterPro" id="IPR013752">
    <property type="entry name" value="KPA_reductase"/>
</dbReference>
<comment type="catalytic activity">
    <reaction evidence="9 10">
        <text>(R)-pantoate + NADP(+) = 2-dehydropantoate + NADPH + H(+)</text>
        <dbReference type="Rhea" id="RHEA:16233"/>
        <dbReference type="ChEBI" id="CHEBI:11561"/>
        <dbReference type="ChEBI" id="CHEBI:15378"/>
        <dbReference type="ChEBI" id="CHEBI:15980"/>
        <dbReference type="ChEBI" id="CHEBI:57783"/>
        <dbReference type="ChEBI" id="CHEBI:58349"/>
        <dbReference type="EC" id="1.1.1.169"/>
    </reaction>
</comment>
<dbReference type="AlphaFoldDB" id="A0A8B4S2H4"/>
<dbReference type="InterPro" id="IPR003710">
    <property type="entry name" value="ApbA"/>
</dbReference>
<feature type="domain" description="Ketopantoate reductase C-terminal" evidence="12">
    <location>
        <begin position="186"/>
        <end position="306"/>
    </location>
</feature>
<dbReference type="EMBL" id="UFXL01000001">
    <property type="protein sequence ID" value="SUY76252.1"/>
    <property type="molecule type" value="Genomic_DNA"/>
</dbReference>
<evidence type="ECO:0000259" key="12">
    <source>
        <dbReference type="Pfam" id="PF08546"/>
    </source>
</evidence>
<evidence type="ECO:0000256" key="4">
    <source>
        <dbReference type="ARBA" id="ARBA00019465"/>
    </source>
</evidence>
<evidence type="ECO:0000256" key="10">
    <source>
        <dbReference type="RuleBase" id="RU362068"/>
    </source>
</evidence>
<feature type="domain" description="Ketopantoate reductase N-terminal" evidence="11">
    <location>
        <begin position="15"/>
        <end position="160"/>
    </location>
</feature>
<reference evidence="13 14" key="1">
    <citation type="submission" date="2018-06" db="EMBL/GenBank/DDBJ databases">
        <authorList>
            <consortium name="Pathogen Informatics"/>
            <person name="Doyle S."/>
        </authorList>
    </citation>
    <scope>NUCLEOTIDE SEQUENCE [LARGE SCALE GENOMIC DNA]</scope>
    <source>
        <strain evidence="13 14">NCTC10698</strain>
    </source>
</reference>
<dbReference type="Pfam" id="PF02558">
    <property type="entry name" value="ApbA"/>
    <property type="match status" value="1"/>
</dbReference>
<dbReference type="RefSeq" id="WP_003076276.1">
    <property type="nucleotide sequence ID" value="NZ_BBJZ01000006.1"/>
</dbReference>
<comment type="pathway">
    <text evidence="1 10">Cofactor biosynthesis; (R)-pantothenate biosynthesis; (R)-pantoate from 3-methyl-2-oxobutanoate: step 2/2.</text>
</comment>
<dbReference type="GeneID" id="63995338"/>
<dbReference type="SUPFAM" id="SSF51735">
    <property type="entry name" value="NAD(P)-binding Rossmann-fold domains"/>
    <property type="match status" value="1"/>
</dbReference>
<dbReference type="GO" id="GO:0015940">
    <property type="term" value="P:pantothenate biosynthetic process"/>
    <property type="evidence" value="ECO:0007669"/>
    <property type="project" value="UniProtKB-UniPathway"/>
</dbReference>
<keyword evidence="5 10" id="KW-0566">Pantothenate biosynthesis</keyword>
<dbReference type="InterPro" id="IPR013328">
    <property type="entry name" value="6PGD_dom2"/>
</dbReference>
<evidence type="ECO:0000313" key="14">
    <source>
        <dbReference type="Proteomes" id="UP000255070"/>
    </source>
</evidence>
<keyword evidence="7 10" id="KW-0560">Oxidoreductase</keyword>
<comment type="function">
    <text evidence="10">Catalyzes the NADPH-dependent reduction of ketopantoate into pantoic acid.</text>
</comment>
<dbReference type="InterPro" id="IPR036291">
    <property type="entry name" value="NAD(P)-bd_dom_sf"/>
</dbReference>
<protein>
    <recommendedName>
        <fullName evidence="4 10">2-dehydropantoate 2-reductase</fullName>
        <ecNumber evidence="3 10">1.1.1.169</ecNumber>
    </recommendedName>
    <alternativeName>
        <fullName evidence="8 10">Ketopantoate reductase</fullName>
    </alternativeName>
</protein>
<evidence type="ECO:0000259" key="11">
    <source>
        <dbReference type="Pfam" id="PF02558"/>
    </source>
</evidence>
<dbReference type="InterPro" id="IPR008927">
    <property type="entry name" value="6-PGluconate_DH-like_C_sf"/>
</dbReference>
<proteinExistence type="inferred from homology"/>
<sequence>MNMLNHCAASPRLSIAVMGAGSVGCYFGALLARAGHSVTLIGRASHMQAISQHGLRLQTATEDLNIPVTTSTEASAVAGTDVVLFCVKSTDTEAAAAQIKPHLAAHTQVLSLQNGVDNDQRLRQVLGQQPVAAAVVYVATAMAGPGHVRHFGRGELVIAPCLQGDAIAAQFSAAGIPTQVSDGVLAALWQKLIINCVYNALSALTQQPYGWLVAQQGVPAVMQDIAAECKAVALADGVQLPTSVDEAVAAIARTMPRQLSSTAQDLARSKPTEIDHLNGYVVQRGQALGIATPSNRLLLVLVQLKQIPTPKQEL</sequence>
<dbReference type="EC" id="1.1.1.169" evidence="3 10"/>
<dbReference type="InterPro" id="IPR013332">
    <property type="entry name" value="KPR_N"/>
</dbReference>
<dbReference type="FunFam" id="1.10.1040.10:FF:000017">
    <property type="entry name" value="2-dehydropantoate 2-reductase"/>
    <property type="match status" value="1"/>
</dbReference>
<dbReference type="InterPro" id="IPR051402">
    <property type="entry name" value="KPR-Related"/>
</dbReference>
<evidence type="ECO:0000256" key="2">
    <source>
        <dbReference type="ARBA" id="ARBA00007870"/>
    </source>
</evidence>
<evidence type="ECO:0000256" key="7">
    <source>
        <dbReference type="ARBA" id="ARBA00023002"/>
    </source>
</evidence>
<organism evidence="13 14">
    <name type="scientific">Comamonas testosteroni</name>
    <name type="common">Pseudomonas testosteroni</name>
    <dbReference type="NCBI Taxonomy" id="285"/>
    <lineage>
        <taxon>Bacteria</taxon>
        <taxon>Pseudomonadati</taxon>
        <taxon>Pseudomonadota</taxon>
        <taxon>Betaproteobacteria</taxon>
        <taxon>Burkholderiales</taxon>
        <taxon>Comamonadaceae</taxon>
        <taxon>Comamonas</taxon>
    </lineage>
</organism>
<evidence type="ECO:0000256" key="8">
    <source>
        <dbReference type="ARBA" id="ARBA00032024"/>
    </source>
</evidence>
<name>A0A8B4S2H4_COMTE</name>
<comment type="similarity">
    <text evidence="2 10">Belongs to the ketopantoate reductase family.</text>
</comment>
<dbReference type="PANTHER" id="PTHR21708:SF26">
    <property type="entry name" value="2-DEHYDROPANTOATE 2-REDUCTASE"/>
    <property type="match status" value="1"/>
</dbReference>
<keyword evidence="14" id="KW-1185">Reference proteome</keyword>
<accession>A0A8B4S2H4</accession>
<evidence type="ECO:0000256" key="3">
    <source>
        <dbReference type="ARBA" id="ARBA00013014"/>
    </source>
</evidence>
<dbReference type="NCBIfam" id="TIGR00745">
    <property type="entry name" value="apbA_panE"/>
    <property type="match status" value="1"/>
</dbReference>
<evidence type="ECO:0000256" key="6">
    <source>
        <dbReference type="ARBA" id="ARBA00022857"/>
    </source>
</evidence>
<dbReference type="Proteomes" id="UP000255070">
    <property type="component" value="Unassembled WGS sequence"/>
</dbReference>
<evidence type="ECO:0000256" key="9">
    <source>
        <dbReference type="ARBA" id="ARBA00048793"/>
    </source>
</evidence>
<dbReference type="PANTHER" id="PTHR21708">
    <property type="entry name" value="PROBABLE 2-DEHYDROPANTOATE 2-REDUCTASE"/>
    <property type="match status" value="1"/>
</dbReference>
<comment type="caution">
    <text evidence="13">The sequence shown here is derived from an EMBL/GenBank/DDBJ whole genome shotgun (WGS) entry which is preliminary data.</text>
</comment>
<dbReference type="GO" id="GO:0008677">
    <property type="term" value="F:2-dehydropantoate 2-reductase activity"/>
    <property type="evidence" value="ECO:0007669"/>
    <property type="project" value="UniProtKB-EC"/>
</dbReference>
<evidence type="ECO:0000313" key="13">
    <source>
        <dbReference type="EMBL" id="SUY76252.1"/>
    </source>
</evidence>
<dbReference type="GO" id="GO:0005737">
    <property type="term" value="C:cytoplasm"/>
    <property type="evidence" value="ECO:0007669"/>
    <property type="project" value="TreeGrafter"/>
</dbReference>
<dbReference type="UniPathway" id="UPA00028">
    <property type="reaction ID" value="UER00004"/>
</dbReference>